<evidence type="ECO:0000313" key="4">
    <source>
        <dbReference type="Proteomes" id="UP000593568"/>
    </source>
</evidence>
<reference evidence="3 4" key="1">
    <citation type="journal article" date="2019" name="Genome Biol. Evol.">
        <title>Insights into the evolution of the New World diploid cottons (Gossypium, subgenus Houzingenia) based on genome sequencing.</title>
        <authorList>
            <person name="Grover C.E."/>
            <person name="Arick M.A. 2nd"/>
            <person name="Thrash A."/>
            <person name="Conover J.L."/>
            <person name="Sanders W.S."/>
            <person name="Peterson D.G."/>
            <person name="Frelichowski J.E."/>
            <person name="Scheffler J.A."/>
            <person name="Scheffler B.E."/>
            <person name="Wendel J.F."/>
        </authorList>
    </citation>
    <scope>NUCLEOTIDE SEQUENCE [LARGE SCALE GENOMIC DNA]</scope>
    <source>
        <strain evidence="3">8</strain>
        <tissue evidence="3">Leaf</tissue>
    </source>
</reference>
<evidence type="ECO:0000256" key="1">
    <source>
        <dbReference type="SAM" id="Coils"/>
    </source>
</evidence>
<name>A0A7J9FLE8_9ROSI</name>
<keyword evidence="4" id="KW-1185">Reference proteome</keyword>
<proteinExistence type="predicted"/>
<feature type="compositionally biased region" description="Basic and acidic residues" evidence="2">
    <location>
        <begin position="322"/>
        <end position="333"/>
    </location>
</feature>
<sequence length="497" mass="58344">MSNARNLTRRMKRLAVGSTTTPEYIEWWGRKINDNIPRPNQGDSQLTRKHLRVVPYELDIIRQNFEKRNSELEKKIEQMEEEKMNLKLDMDVQKLKTEKLRKGKNQAEGDLDSLKINYKKLHFSMRTVGLGKISEQWCQEIQEEKIKADRWERKFQEAQMRNETLEKSLLESRNKKGELKARVAELEKTHHQHRNRNSAMELRARLGKFKQMKRRVEELEMALQNCEMQIEFRKASEERKKEQLLFLQADILSVKYELESDRGQELASLLRKVKDKGKDPMSNPGEDNEEPLYPLGSNPGDNPTNPVIPDFDEVAEKEKAKVELPKQLEDRQKSGTRQNNEKLQFTPIPMSYKELYQSLFDAHVVSQFYLKPLQPPYPKWYDANAQCDYHAIIMGHSIENCTVFKKLVERFINMGIVKFDDSSNTENPLPNHTVNGINMMSEAMGRRIKADIAKVKTSLRKVWKEMIKGGLIVLDLEKRCEKTRNYCEFHHEEGHGI</sequence>
<dbReference type="AlphaFoldDB" id="A0A7J9FLE8"/>
<feature type="coiled-coil region" evidence="1">
    <location>
        <begin position="134"/>
        <end position="229"/>
    </location>
</feature>
<dbReference type="Proteomes" id="UP000593568">
    <property type="component" value="Unassembled WGS sequence"/>
</dbReference>
<evidence type="ECO:0000313" key="3">
    <source>
        <dbReference type="EMBL" id="MBA0786123.1"/>
    </source>
</evidence>
<comment type="caution">
    <text evidence="3">The sequence shown here is derived from an EMBL/GenBank/DDBJ whole genome shotgun (WGS) entry which is preliminary data.</text>
</comment>
<feature type="region of interest" description="Disordered" evidence="2">
    <location>
        <begin position="271"/>
        <end position="309"/>
    </location>
</feature>
<dbReference type="PANTHER" id="PTHR32108">
    <property type="entry name" value="DNA-DIRECTED RNA POLYMERASE SUBUNIT ALPHA"/>
    <property type="match status" value="1"/>
</dbReference>
<feature type="region of interest" description="Disordered" evidence="2">
    <location>
        <begin position="322"/>
        <end position="341"/>
    </location>
</feature>
<evidence type="ECO:0000256" key="2">
    <source>
        <dbReference type="SAM" id="MobiDB-lite"/>
    </source>
</evidence>
<feature type="coiled-coil region" evidence="1">
    <location>
        <begin position="62"/>
        <end position="96"/>
    </location>
</feature>
<accession>A0A7J9FLE8</accession>
<dbReference type="EMBL" id="JABEZW010221683">
    <property type="protein sequence ID" value="MBA0786123.1"/>
    <property type="molecule type" value="Genomic_DNA"/>
</dbReference>
<gene>
    <name evidence="3" type="ORF">Gotri_027584</name>
</gene>
<keyword evidence="1" id="KW-0175">Coiled coil</keyword>
<dbReference type="PANTHER" id="PTHR32108:SF5">
    <property type="entry name" value="DYNACTIN SUBUNIT 1-LIKE"/>
    <property type="match status" value="1"/>
</dbReference>
<protein>
    <submittedName>
        <fullName evidence="3">Uncharacterized protein</fullName>
    </submittedName>
</protein>
<organism evidence="3 4">
    <name type="scientific">Gossypium trilobum</name>
    <dbReference type="NCBI Taxonomy" id="34281"/>
    <lineage>
        <taxon>Eukaryota</taxon>
        <taxon>Viridiplantae</taxon>
        <taxon>Streptophyta</taxon>
        <taxon>Embryophyta</taxon>
        <taxon>Tracheophyta</taxon>
        <taxon>Spermatophyta</taxon>
        <taxon>Magnoliopsida</taxon>
        <taxon>eudicotyledons</taxon>
        <taxon>Gunneridae</taxon>
        <taxon>Pentapetalae</taxon>
        <taxon>rosids</taxon>
        <taxon>malvids</taxon>
        <taxon>Malvales</taxon>
        <taxon>Malvaceae</taxon>
        <taxon>Malvoideae</taxon>
        <taxon>Gossypium</taxon>
    </lineage>
</organism>